<evidence type="ECO:0000256" key="3">
    <source>
        <dbReference type="ARBA" id="ARBA00022741"/>
    </source>
</evidence>
<dbReference type="RefSeq" id="WP_161861649.1">
    <property type="nucleotide sequence ID" value="NZ_CP046620.1"/>
</dbReference>
<dbReference type="Gene3D" id="3.40.1190.20">
    <property type="match status" value="1"/>
</dbReference>
<keyword evidence="8" id="KW-1185">Reference proteome</keyword>
<name>A0A6P1SWN5_9RHOB</name>
<accession>A0A6P1SWN5</accession>
<organism evidence="7 8">
    <name type="scientific">Algicella marina</name>
    <dbReference type="NCBI Taxonomy" id="2683284"/>
    <lineage>
        <taxon>Bacteria</taxon>
        <taxon>Pseudomonadati</taxon>
        <taxon>Pseudomonadota</taxon>
        <taxon>Alphaproteobacteria</taxon>
        <taxon>Rhodobacterales</taxon>
        <taxon>Paracoccaceae</taxon>
        <taxon>Algicella</taxon>
    </lineage>
</organism>
<evidence type="ECO:0000313" key="8">
    <source>
        <dbReference type="Proteomes" id="UP000464495"/>
    </source>
</evidence>
<evidence type="ECO:0000259" key="6">
    <source>
        <dbReference type="Pfam" id="PF00294"/>
    </source>
</evidence>
<dbReference type="SUPFAM" id="SSF53613">
    <property type="entry name" value="Ribokinase-like"/>
    <property type="match status" value="1"/>
</dbReference>
<dbReference type="PANTHER" id="PTHR43085">
    <property type="entry name" value="HEXOKINASE FAMILY MEMBER"/>
    <property type="match status" value="1"/>
</dbReference>
<protein>
    <submittedName>
        <fullName evidence="7">Carbohydrate kinase</fullName>
    </submittedName>
</protein>
<evidence type="ECO:0000256" key="1">
    <source>
        <dbReference type="ARBA" id="ARBA00010688"/>
    </source>
</evidence>
<dbReference type="PANTHER" id="PTHR43085:SF1">
    <property type="entry name" value="PSEUDOURIDINE KINASE-RELATED"/>
    <property type="match status" value="1"/>
</dbReference>
<dbReference type="Pfam" id="PF00294">
    <property type="entry name" value="PfkB"/>
    <property type="match status" value="1"/>
</dbReference>
<keyword evidence="5" id="KW-0067">ATP-binding</keyword>
<evidence type="ECO:0000256" key="2">
    <source>
        <dbReference type="ARBA" id="ARBA00022679"/>
    </source>
</evidence>
<comment type="similarity">
    <text evidence="1">Belongs to the carbohydrate kinase PfkB family.</text>
</comment>
<dbReference type="InterPro" id="IPR029056">
    <property type="entry name" value="Ribokinase-like"/>
</dbReference>
<reference evidence="7 8" key="1">
    <citation type="submission" date="2019-12" db="EMBL/GenBank/DDBJ databases">
        <title>Complete genome sequence of Algicella marina strain 9Alg 56(T) isolated from the red alga Tichocarpus crinitus.</title>
        <authorList>
            <person name="Kim S.-G."/>
            <person name="Nedashkovskaya O.I."/>
        </authorList>
    </citation>
    <scope>NUCLEOTIDE SEQUENCE [LARGE SCALE GENOMIC DNA]</scope>
    <source>
        <strain evidence="7 8">9Alg 56</strain>
    </source>
</reference>
<keyword evidence="4 7" id="KW-0418">Kinase</keyword>
<evidence type="ECO:0000256" key="5">
    <source>
        <dbReference type="ARBA" id="ARBA00022840"/>
    </source>
</evidence>
<keyword evidence="2" id="KW-0808">Transferase</keyword>
<dbReference type="GO" id="GO:0016301">
    <property type="term" value="F:kinase activity"/>
    <property type="evidence" value="ECO:0007669"/>
    <property type="project" value="UniProtKB-KW"/>
</dbReference>
<gene>
    <name evidence="7" type="ORF">GO499_07680</name>
</gene>
<dbReference type="KEGG" id="amaq:GO499_07680"/>
<dbReference type="EMBL" id="CP046620">
    <property type="protein sequence ID" value="QHQ35084.1"/>
    <property type="molecule type" value="Genomic_DNA"/>
</dbReference>
<proteinExistence type="inferred from homology"/>
<evidence type="ECO:0000313" key="7">
    <source>
        <dbReference type="EMBL" id="QHQ35084.1"/>
    </source>
</evidence>
<evidence type="ECO:0000256" key="4">
    <source>
        <dbReference type="ARBA" id="ARBA00022777"/>
    </source>
</evidence>
<dbReference type="InterPro" id="IPR050306">
    <property type="entry name" value="PfkB_Carbo_kinase"/>
</dbReference>
<keyword evidence="3" id="KW-0547">Nucleotide-binding</keyword>
<dbReference type="InterPro" id="IPR011611">
    <property type="entry name" value="PfkB_dom"/>
</dbReference>
<sequence>MIVFGGENLIDFIQEEGAEGYPLYRAIPGGSPYNTAKATVRQEVPVGYMTPFSSDSLGVLLVRELEAEGVKLLGATSEKPTSLAVVSLNNGHATYQFYRENTAERDITQAALQATLPKGTEVFHVGSLALTNGADAEAWTAFFEEVARAGTFTSLDPNVRAAFINDRDAYLARLERLYSSASLIKLSDEDLGWIAPGEDMEAATRAIFARSSAALVVLTKGAEGAYGVTKDETFDIAPVAVPDLKDTVGAGDTFMGTLLAQSSRAGLTAPGALAAAPAGEIRRILETAARAAAINCARSGCNPPRLDELDG</sequence>
<dbReference type="AlphaFoldDB" id="A0A6P1SWN5"/>
<dbReference type="GO" id="GO:0005524">
    <property type="term" value="F:ATP binding"/>
    <property type="evidence" value="ECO:0007669"/>
    <property type="project" value="UniProtKB-KW"/>
</dbReference>
<dbReference type="CDD" id="cd01167">
    <property type="entry name" value="bac_FRK"/>
    <property type="match status" value="1"/>
</dbReference>
<dbReference type="Proteomes" id="UP000464495">
    <property type="component" value="Chromosome"/>
</dbReference>
<feature type="domain" description="Carbohydrate kinase PfkB" evidence="6">
    <location>
        <begin position="27"/>
        <end position="304"/>
    </location>
</feature>